<proteinExistence type="inferred from homology"/>
<keyword evidence="9" id="KW-1185">Reference proteome</keyword>
<dbReference type="PROSITE" id="PS00134">
    <property type="entry name" value="TRYPSIN_HIS"/>
    <property type="match status" value="1"/>
</dbReference>
<evidence type="ECO:0000256" key="2">
    <source>
        <dbReference type="ARBA" id="ARBA00022670"/>
    </source>
</evidence>
<dbReference type="InterPro" id="IPR009003">
    <property type="entry name" value="Peptidase_S1_PA"/>
</dbReference>
<keyword evidence="7" id="KW-0732">Signal</keyword>
<dbReference type="Pfam" id="PF00089">
    <property type="entry name" value="Trypsin"/>
    <property type="match status" value="1"/>
</dbReference>
<keyword evidence="2 6" id="KW-0645">Protease</keyword>
<dbReference type="PANTHER" id="PTHR24271">
    <property type="entry name" value="KALLIKREIN-RELATED"/>
    <property type="match status" value="1"/>
</dbReference>
<evidence type="ECO:0000256" key="6">
    <source>
        <dbReference type="RuleBase" id="RU363034"/>
    </source>
</evidence>
<dbReference type="RefSeq" id="XP_020633422.2">
    <property type="nucleotide sequence ID" value="XM_020777763.2"/>
</dbReference>
<dbReference type="OrthoDB" id="10059102at2759"/>
<dbReference type="Proteomes" id="UP001652642">
    <property type="component" value="Chromosome 9"/>
</dbReference>
<evidence type="ECO:0000256" key="5">
    <source>
        <dbReference type="ARBA" id="ARBA00023157"/>
    </source>
</evidence>
<dbReference type="InParanoid" id="A0A6J0SAY2"/>
<evidence type="ECO:0000259" key="8">
    <source>
        <dbReference type="PROSITE" id="PS50240"/>
    </source>
</evidence>
<feature type="signal peptide" evidence="7">
    <location>
        <begin position="1"/>
        <end position="18"/>
    </location>
</feature>
<dbReference type="Gene3D" id="2.40.10.10">
    <property type="entry name" value="Trypsin-like serine proteases"/>
    <property type="match status" value="2"/>
</dbReference>
<dbReference type="InterPro" id="IPR033116">
    <property type="entry name" value="TRYPSIN_SER"/>
</dbReference>
<dbReference type="InterPro" id="IPR043504">
    <property type="entry name" value="Peptidase_S1_PA_chymotrypsin"/>
</dbReference>
<evidence type="ECO:0000313" key="9">
    <source>
        <dbReference type="Proteomes" id="UP001652642"/>
    </source>
</evidence>
<dbReference type="PANTHER" id="PTHR24271:SF48">
    <property type="entry name" value="KALLIKREIN-14"/>
    <property type="match status" value="1"/>
</dbReference>
<dbReference type="GO" id="GO:0004252">
    <property type="term" value="F:serine-type endopeptidase activity"/>
    <property type="evidence" value="ECO:0007669"/>
    <property type="project" value="InterPro"/>
</dbReference>
<dbReference type="SMART" id="SM00020">
    <property type="entry name" value="Tryp_SPc"/>
    <property type="match status" value="1"/>
</dbReference>
<name>A0A6J0SAY2_9SAUR</name>
<evidence type="ECO:0000256" key="7">
    <source>
        <dbReference type="SAM" id="SignalP"/>
    </source>
</evidence>
<dbReference type="GO" id="GO:0006508">
    <property type="term" value="P:proteolysis"/>
    <property type="evidence" value="ECO:0007669"/>
    <property type="project" value="UniProtKB-KW"/>
</dbReference>
<protein>
    <submittedName>
        <fullName evidence="10">Serine protease 1-like</fullName>
    </submittedName>
</protein>
<dbReference type="GeneID" id="110070121"/>
<evidence type="ECO:0000256" key="1">
    <source>
        <dbReference type="ARBA" id="ARBA00009228"/>
    </source>
</evidence>
<organism evidence="9 10">
    <name type="scientific">Pogona vitticeps</name>
    <name type="common">central bearded dragon</name>
    <dbReference type="NCBI Taxonomy" id="103695"/>
    <lineage>
        <taxon>Eukaryota</taxon>
        <taxon>Metazoa</taxon>
        <taxon>Chordata</taxon>
        <taxon>Craniata</taxon>
        <taxon>Vertebrata</taxon>
        <taxon>Euteleostomi</taxon>
        <taxon>Lepidosauria</taxon>
        <taxon>Squamata</taxon>
        <taxon>Bifurcata</taxon>
        <taxon>Unidentata</taxon>
        <taxon>Episquamata</taxon>
        <taxon>Toxicofera</taxon>
        <taxon>Iguania</taxon>
        <taxon>Acrodonta</taxon>
        <taxon>Agamidae</taxon>
        <taxon>Amphibolurinae</taxon>
        <taxon>Pogona</taxon>
    </lineage>
</organism>
<dbReference type="SUPFAM" id="SSF50494">
    <property type="entry name" value="Trypsin-like serine proteases"/>
    <property type="match status" value="1"/>
</dbReference>
<evidence type="ECO:0000256" key="4">
    <source>
        <dbReference type="ARBA" id="ARBA00022825"/>
    </source>
</evidence>
<keyword evidence="3 6" id="KW-0378">Hydrolase</keyword>
<dbReference type="KEGG" id="pvt:110070121"/>
<gene>
    <name evidence="10" type="primary">LOC110070121</name>
</gene>
<dbReference type="PRINTS" id="PR00722">
    <property type="entry name" value="CHYMOTRYPSIN"/>
</dbReference>
<reference evidence="10" key="1">
    <citation type="submission" date="2025-08" db="UniProtKB">
        <authorList>
            <consortium name="RefSeq"/>
        </authorList>
    </citation>
    <scope>IDENTIFICATION</scope>
</reference>
<dbReference type="PROSITE" id="PS00135">
    <property type="entry name" value="TRYPSIN_SER"/>
    <property type="match status" value="1"/>
</dbReference>
<keyword evidence="5" id="KW-1015">Disulfide bond</keyword>
<dbReference type="PROSITE" id="PS50240">
    <property type="entry name" value="TRYPSIN_DOM"/>
    <property type="match status" value="1"/>
</dbReference>
<dbReference type="GO" id="GO:0005576">
    <property type="term" value="C:extracellular region"/>
    <property type="evidence" value="ECO:0007669"/>
    <property type="project" value="UniProtKB-ARBA"/>
</dbReference>
<dbReference type="InterPro" id="IPR001254">
    <property type="entry name" value="Trypsin_dom"/>
</dbReference>
<dbReference type="GO" id="GO:0030141">
    <property type="term" value="C:secretory granule"/>
    <property type="evidence" value="ECO:0007669"/>
    <property type="project" value="TreeGrafter"/>
</dbReference>
<dbReference type="InterPro" id="IPR018114">
    <property type="entry name" value="TRYPSIN_HIS"/>
</dbReference>
<feature type="domain" description="Peptidase S1" evidence="8">
    <location>
        <begin position="24"/>
        <end position="247"/>
    </location>
</feature>
<dbReference type="GO" id="GO:0090729">
    <property type="term" value="F:toxin activity"/>
    <property type="evidence" value="ECO:0007669"/>
    <property type="project" value="UniProtKB-KW"/>
</dbReference>
<comment type="similarity">
    <text evidence="1">Belongs to the peptidase S1 family. Snake venom subfamily.</text>
</comment>
<dbReference type="AlphaFoldDB" id="A0A6J0SAY2"/>
<sequence length="249" mass="27136">MFLELLMTIFCLVPAASAADSERVTGGKPCLPNSQPWQAGLFSGFRLKCGGTLIHRSWVLSAAHCKMRTPFPVRLGEHDLKRVDWTEQLKLASKAIVHPSYDPQTKNHDIMLVKLLTPACLNNNVKILDLPTTCPVPGTKCLVSGWGTTTSPKVTFPDVLHCANITIISHNICQSIYPGYINENMVCAGRMEGGTDTCQGDSGGPLVCNGKVQGIVSWGPQICAQPNKPGVYVNVCKYVEWIRETIANN</sequence>
<evidence type="ECO:0000256" key="3">
    <source>
        <dbReference type="ARBA" id="ARBA00022801"/>
    </source>
</evidence>
<feature type="chain" id="PRO_5047320045" evidence="7">
    <location>
        <begin position="19"/>
        <end position="249"/>
    </location>
</feature>
<keyword evidence="4 6" id="KW-0720">Serine protease</keyword>
<dbReference type="InterPro" id="IPR001314">
    <property type="entry name" value="Peptidase_S1A"/>
</dbReference>
<evidence type="ECO:0000313" key="10">
    <source>
        <dbReference type="RefSeq" id="XP_020633422.2"/>
    </source>
</evidence>
<dbReference type="CDD" id="cd00190">
    <property type="entry name" value="Tryp_SPc"/>
    <property type="match status" value="1"/>
</dbReference>
<accession>A0A6J0SAY2</accession>